<proteinExistence type="predicted"/>
<evidence type="ECO:0000313" key="2">
    <source>
        <dbReference type="Proteomes" id="UP000327044"/>
    </source>
</evidence>
<dbReference type="EMBL" id="VVIM01001072">
    <property type="protein sequence ID" value="KAB0790591.1"/>
    <property type="molecule type" value="Genomic_DNA"/>
</dbReference>
<dbReference type="Proteomes" id="UP000327044">
    <property type="component" value="Unassembled WGS sequence"/>
</dbReference>
<reference evidence="1 2" key="1">
    <citation type="journal article" date="2018" name="Elife">
        <title>Firefly genomes illuminate parallel origins of bioluminescence in beetles.</title>
        <authorList>
            <person name="Fallon T.R."/>
            <person name="Lower S.E."/>
            <person name="Chang C.H."/>
            <person name="Bessho-Uehara M."/>
            <person name="Martin G.J."/>
            <person name="Bewick A.J."/>
            <person name="Behringer M."/>
            <person name="Debat H.J."/>
            <person name="Wong I."/>
            <person name="Day J.C."/>
            <person name="Suvorov A."/>
            <person name="Silva C.J."/>
            <person name="Stanger-Hall K.F."/>
            <person name="Hall D.W."/>
            <person name="Schmitz R.J."/>
            <person name="Nelson D.R."/>
            <person name="Lewis S.M."/>
            <person name="Shigenobu S."/>
            <person name="Bybee S.M."/>
            <person name="Larracuente A.M."/>
            <person name="Oba Y."/>
            <person name="Weng J.K."/>
        </authorList>
    </citation>
    <scope>NUCLEOTIDE SEQUENCE [LARGE SCALE GENOMIC DNA]</scope>
    <source>
        <strain evidence="1">1611_PpyrPB1</strain>
        <tissue evidence="1">Whole body</tissue>
    </source>
</reference>
<comment type="caution">
    <text evidence="1">The sequence shown here is derived from an EMBL/GenBank/DDBJ whole genome shotgun (WGS) entry which is preliminary data.</text>
</comment>
<gene>
    <name evidence="1" type="ORF">PPYR_15000</name>
</gene>
<evidence type="ECO:0000313" key="1">
    <source>
        <dbReference type="EMBL" id="KAB0790591.1"/>
    </source>
</evidence>
<sequence length="490" mass="56931">MSRLVLRKILYTQSFDASFDEDGEVHEASQQTIAIPFLNRNFFNVEVTATEETNINDNFSDEICLENRKSSDSSKEFLQNWSKRNKISHVALTELLKWFKLKPNISDLPQDSRTLLKTPRKIFLCDEMELNFNIDGLPLHKSTKQQFWPILCVVSNLADQSPFIVALYFGHKKPPLEEYLCDFINELKIYLKDGLVLNNTIIKITVRSFCCDMPARCFVKNVMNHNSYSGCDKCSVRGDIKNKRMIFCNLTADLRTTESFEILTDSYHKGSSPLSKLPVDMMTAFPIDYMHSVCLGVMRKLLFLWRDKGKPYGIKNIIDVNTLILELRPYWPAEFNRKPRSLSELEHWKATEYRQFLLYVGPIVLKKKLPHTILCNFLLLKFGISILLNENLNKSYNQYADKLLRLFVKHAIAIYSKEFCVYNVHSLIHLSKDAKIFNTLNTINCFAFETFLGSLKNLLRKPNLPLEQIVRPYEELGTVGPNRNPQNFEM</sequence>
<protein>
    <recommendedName>
        <fullName evidence="3">DUF4218 domain-containing protein</fullName>
    </recommendedName>
</protein>
<dbReference type="AlphaFoldDB" id="A0A5N3ZZU2"/>
<evidence type="ECO:0008006" key="3">
    <source>
        <dbReference type="Google" id="ProtNLM"/>
    </source>
</evidence>
<dbReference type="PANTHER" id="PTHR33053:SF24">
    <property type="entry name" value="TRANSPOSASE DOMAIN-CONTAINING PROTEIN"/>
    <property type="match status" value="1"/>
</dbReference>
<accession>A0A5N3ZZU2</accession>
<name>A0A5N3ZZU2_PHOPY</name>
<dbReference type="InParanoid" id="A0A5N3ZZU2"/>
<organism evidence="1 2">
    <name type="scientific">Photinus pyralis</name>
    <name type="common">Common eastern firefly</name>
    <name type="synonym">Lampyris pyralis</name>
    <dbReference type="NCBI Taxonomy" id="7054"/>
    <lineage>
        <taxon>Eukaryota</taxon>
        <taxon>Metazoa</taxon>
        <taxon>Ecdysozoa</taxon>
        <taxon>Arthropoda</taxon>
        <taxon>Hexapoda</taxon>
        <taxon>Insecta</taxon>
        <taxon>Pterygota</taxon>
        <taxon>Neoptera</taxon>
        <taxon>Endopterygota</taxon>
        <taxon>Coleoptera</taxon>
        <taxon>Polyphaga</taxon>
        <taxon>Elateriformia</taxon>
        <taxon>Elateroidea</taxon>
        <taxon>Lampyridae</taxon>
        <taxon>Lampyrinae</taxon>
        <taxon>Photinus</taxon>
    </lineage>
</organism>
<keyword evidence="2" id="KW-1185">Reference proteome</keyword>
<dbReference type="PANTHER" id="PTHR33053">
    <property type="entry name" value="PROTEIN, PUTATIVE-RELATED"/>
    <property type="match status" value="1"/>
</dbReference>